<reference evidence="3 4" key="1">
    <citation type="submission" date="2022-03" db="EMBL/GenBank/DDBJ databases">
        <authorList>
            <person name="Koch H."/>
        </authorList>
    </citation>
    <scope>NUCLEOTIDE SEQUENCE [LARGE SCALE GENOMIC DNA]</scope>
    <source>
        <strain evidence="3 4">G1</strain>
    </source>
</reference>
<evidence type="ECO:0000256" key="1">
    <source>
        <dbReference type="SAM" id="MobiDB-lite"/>
    </source>
</evidence>
<dbReference type="RefSeq" id="WP_305731975.1">
    <property type="nucleotide sequence ID" value="NZ_OW150024.1"/>
</dbReference>
<gene>
    <name evidence="3" type="ORF">GEAMG1_1306</name>
</gene>
<organism evidence="3 4">
    <name type="scientific">Trichlorobacter ammonificans</name>
    <dbReference type="NCBI Taxonomy" id="2916410"/>
    <lineage>
        <taxon>Bacteria</taxon>
        <taxon>Pseudomonadati</taxon>
        <taxon>Thermodesulfobacteriota</taxon>
        <taxon>Desulfuromonadia</taxon>
        <taxon>Geobacterales</taxon>
        <taxon>Geobacteraceae</taxon>
        <taxon>Trichlorobacter</taxon>
    </lineage>
</organism>
<feature type="domain" description="Right handed beta helix" evidence="2">
    <location>
        <begin position="275"/>
        <end position="403"/>
    </location>
</feature>
<dbReference type="SUPFAM" id="SSF51126">
    <property type="entry name" value="Pectin lyase-like"/>
    <property type="match status" value="1"/>
</dbReference>
<accession>A0ABM9D7I8</accession>
<dbReference type="PROSITE" id="PS51257">
    <property type="entry name" value="PROKAR_LIPOPROTEIN"/>
    <property type="match status" value="1"/>
</dbReference>
<dbReference type="Proteomes" id="UP001295463">
    <property type="component" value="Chromosome"/>
</dbReference>
<dbReference type="InterPro" id="IPR011050">
    <property type="entry name" value="Pectin_lyase_fold/virulence"/>
</dbReference>
<feature type="compositionally biased region" description="Pro residues" evidence="1">
    <location>
        <begin position="57"/>
        <end position="74"/>
    </location>
</feature>
<feature type="region of interest" description="Disordered" evidence="1">
    <location>
        <begin position="53"/>
        <end position="83"/>
    </location>
</feature>
<evidence type="ECO:0000259" key="2">
    <source>
        <dbReference type="Pfam" id="PF13229"/>
    </source>
</evidence>
<dbReference type="EMBL" id="OW150024">
    <property type="protein sequence ID" value="CAH2031136.1"/>
    <property type="molecule type" value="Genomic_DNA"/>
</dbReference>
<keyword evidence="4" id="KW-1185">Reference proteome</keyword>
<dbReference type="InterPro" id="IPR039448">
    <property type="entry name" value="Beta_helix"/>
</dbReference>
<evidence type="ECO:0000313" key="3">
    <source>
        <dbReference type="EMBL" id="CAH2031136.1"/>
    </source>
</evidence>
<dbReference type="InterPro" id="IPR012334">
    <property type="entry name" value="Pectin_lyas_fold"/>
</dbReference>
<dbReference type="Pfam" id="PF13229">
    <property type="entry name" value="Beta_helix"/>
    <property type="match status" value="1"/>
</dbReference>
<dbReference type="Gene3D" id="2.160.20.10">
    <property type="entry name" value="Single-stranded right-handed beta-helix, Pectin lyase-like"/>
    <property type="match status" value="1"/>
</dbReference>
<protein>
    <submittedName>
        <fullName evidence="3">Lipoprotein</fullName>
    </submittedName>
</protein>
<name>A0ABM9D7I8_9BACT</name>
<evidence type="ECO:0000313" key="4">
    <source>
        <dbReference type="Proteomes" id="UP001295463"/>
    </source>
</evidence>
<sequence length="459" mass="48688">MKRLIMLGSCMRTLPKMFLAGLLTGVLVAGTGCQKLLQERDALLKGQNVTVSVKIPDTPPPVAPPTMAPPPPSPGESRTAPPATALDSRLIPQSETTVPAATAPEQPAPPRNQQAVRTVITKADTVLEGRVITEDLTLRGTVLVRGSLAIAPQATLRLEAGTEVRFAPALNSQEKPLLLVLGRLVVQGTPQRPVHLGAAYDQPVAGDWGGVLLLSTEKKNSLEQCRITGAQAGITARYSQFSATGLQVSHCLVGVSLYDSVAVLSRPDIQRCDVGVRLADSEMELKDGTVRENRLGVLAQRSALVAGGLVVRNNSQEGLVFEQARFRISGSTLTENRSGLQVVGGEGLVVLSRMSANREQGAAVRDARIRITDSRFTDNGGSGLLVEDVRGSATGSSFVNNGKFQVERQGREPFSAPLNWWGTTDERKVSDGIHDAGRASGQSLLQYLPLLSTAPAALP</sequence>
<proteinExistence type="predicted"/>
<keyword evidence="3" id="KW-0449">Lipoprotein</keyword>